<feature type="domain" description="GIY-YIG" evidence="2">
    <location>
        <begin position="5"/>
        <end position="80"/>
    </location>
</feature>
<organism evidence="3 4">
    <name type="scientific">Lentilactobacillus kisonensis F0435</name>
    <dbReference type="NCBI Taxonomy" id="797516"/>
    <lineage>
        <taxon>Bacteria</taxon>
        <taxon>Bacillati</taxon>
        <taxon>Bacillota</taxon>
        <taxon>Bacilli</taxon>
        <taxon>Lactobacillales</taxon>
        <taxon>Lactobacillaceae</taxon>
        <taxon>Lentilactobacillus</taxon>
    </lineage>
</organism>
<evidence type="ECO:0000256" key="1">
    <source>
        <dbReference type="ARBA" id="ARBA00007435"/>
    </source>
</evidence>
<evidence type="ECO:0000313" key="4">
    <source>
        <dbReference type="Proteomes" id="UP000005025"/>
    </source>
</evidence>
<dbReference type="EMBL" id="AGRJ01000236">
    <property type="protein sequence ID" value="EHO48555.1"/>
    <property type="molecule type" value="Genomic_DNA"/>
</dbReference>
<dbReference type="AlphaFoldDB" id="H1LJI3"/>
<proteinExistence type="inferred from homology"/>
<gene>
    <name evidence="3" type="ORF">HMPREF9104_02775</name>
</gene>
<evidence type="ECO:0000259" key="2">
    <source>
        <dbReference type="PROSITE" id="PS50164"/>
    </source>
</evidence>
<dbReference type="PATRIC" id="fig|797516.3.peg.2494"/>
<dbReference type="OrthoDB" id="9807770at2"/>
<dbReference type="Gene3D" id="3.40.1440.10">
    <property type="entry name" value="GIY-YIG endonuclease"/>
    <property type="match status" value="1"/>
</dbReference>
<dbReference type="InterPro" id="IPR000305">
    <property type="entry name" value="GIY-YIG_endonuc"/>
</dbReference>
<dbReference type="PROSITE" id="PS50164">
    <property type="entry name" value="GIY_YIG"/>
    <property type="match status" value="1"/>
</dbReference>
<dbReference type="HOGENOM" id="CLU_135650_0_3_9"/>
<reference evidence="3 4" key="1">
    <citation type="submission" date="2011-09" db="EMBL/GenBank/DDBJ databases">
        <authorList>
            <person name="Weinstock G."/>
            <person name="Sodergren E."/>
            <person name="Clifton S."/>
            <person name="Fulton L."/>
            <person name="Fulton B."/>
            <person name="Courtney L."/>
            <person name="Fronick C."/>
            <person name="Harrison M."/>
            <person name="Strong C."/>
            <person name="Farmer C."/>
            <person name="Delahaunty K."/>
            <person name="Markovic C."/>
            <person name="Hall O."/>
            <person name="Minx P."/>
            <person name="Tomlinson C."/>
            <person name="Mitreva M."/>
            <person name="Hou S."/>
            <person name="Chen J."/>
            <person name="Wollam A."/>
            <person name="Pepin K.H."/>
            <person name="Johnson M."/>
            <person name="Bhonagiri V."/>
            <person name="Zhang X."/>
            <person name="Suruliraj S."/>
            <person name="Warren W."/>
            <person name="Chinwalla A."/>
            <person name="Mardis E.R."/>
            <person name="Wilson R.K."/>
        </authorList>
    </citation>
    <scope>NUCLEOTIDE SEQUENCE [LARGE SCALE GENOMIC DNA]</scope>
    <source>
        <strain evidence="3 4">F0435</strain>
    </source>
</reference>
<evidence type="ECO:0000313" key="3">
    <source>
        <dbReference type="EMBL" id="EHO48555.1"/>
    </source>
</evidence>
<name>H1LJI3_9LACO</name>
<dbReference type="PANTHER" id="PTHR34477:SF1">
    <property type="entry name" value="UPF0213 PROTEIN YHBQ"/>
    <property type="match status" value="1"/>
</dbReference>
<sequence>MEPVNDFFMYVLLCKDGSLYTGFSTNVERRFRQHQEGKGAKYTRSHYPEKILFKQRFTNEHDALSAEYHFKQLTRQQKIHYLIDQGVQVL</sequence>
<dbReference type="InterPro" id="IPR050190">
    <property type="entry name" value="UPF0213_domain"/>
</dbReference>
<accession>H1LJI3</accession>
<comment type="similarity">
    <text evidence="1">Belongs to the UPF0213 family.</text>
</comment>
<dbReference type="RefSeq" id="WP_008857925.1">
    <property type="nucleotide sequence ID" value="NZ_JH591054.1"/>
</dbReference>
<dbReference type="STRING" id="797516.HMPREF9104_02775"/>
<dbReference type="PANTHER" id="PTHR34477">
    <property type="entry name" value="UPF0213 PROTEIN YHBQ"/>
    <property type="match status" value="1"/>
</dbReference>
<dbReference type="CDD" id="cd10456">
    <property type="entry name" value="GIY-YIG_UPF0213"/>
    <property type="match status" value="1"/>
</dbReference>
<dbReference type="Proteomes" id="UP000005025">
    <property type="component" value="Unassembled WGS sequence"/>
</dbReference>
<dbReference type="Pfam" id="PF01541">
    <property type="entry name" value="GIY-YIG"/>
    <property type="match status" value="1"/>
</dbReference>
<protein>
    <submittedName>
        <fullName evidence="3">GIY-YIG catalytic domain protein</fullName>
    </submittedName>
</protein>
<dbReference type="SUPFAM" id="SSF82771">
    <property type="entry name" value="GIY-YIG endonuclease"/>
    <property type="match status" value="1"/>
</dbReference>
<comment type="caution">
    <text evidence="3">The sequence shown here is derived from an EMBL/GenBank/DDBJ whole genome shotgun (WGS) entry which is preliminary data.</text>
</comment>
<dbReference type="InterPro" id="IPR035901">
    <property type="entry name" value="GIY-YIG_endonuc_sf"/>
</dbReference>